<dbReference type="KEGG" id="gom:D7316_02316"/>
<evidence type="ECO:0000256" key="3">
    <source>
        <dbReference type="ARBA" id="ARBA00022692"/>
    </source>
</evidence>
<feature type="transmembrane region" description="Helical" evidence="7">
    <location>
        <begin position="260"/>
        <end position="285"/>
    </location>
</feature>
<evidence type="ECO:0000256" key="5">
    <source>
        <dbReference type="ARBA" id="ARBA00023136"/>
    </source>
</evidence>
<feature type="transmembrane region" description="Helical" evidence="7">
    <location>
        <begin position="21"/>
        <end position="47"/>
    </location>
</feature>
<evidence type="ECO:0000256" key="6">
    <source>
        <dbReference type="SAM" id="MobiDB-lite"/>
    </source>
</evidence>
<gene>
    <name evidence="8" type="ORF">D7316_02316</name>
</gene>
<feature type="transmembrane region" description="Helical" evidence="7">
    <location>
        <begin position="228"/>
        <end position="254"/>
    </location>
</feature>
<accession>A0A3G8JKY3</accession>
<protein>
    <recommendedName>
        <fullName evidence="10">Polysaccharide biosynthesis protein C-terminal domain-containing protein</fullName>
    </recommendedName>
</protein>
<evidence type="ECO:0008006" key="10">
    <source>
        <dbReference type="Google" id="ProtNLM"/>
    </source>
</evidence>
<feature type="transmembrane region" description="Helical" evidence="7">
    <location>
        <begin position="98"/>
        <end position="118"/>
    </location>
</feature>
<organism evidence="8 9">
    <name type="scientific">Gordonia insulae</name>
    <dbReference type="NCBI Taxonomy" id="2420509"/>
    <lineage>
        <taxon>Bacteria</taxon>
        <taxon>Bacillati</taxon>
        <taxon>Actinomycetota</taxon>
        <taxon>Actinomycetes</taxon>
        <taxon>Mycobacteriales</taxon>
        <taxon>Gordoniaceae</taxon>
        <taxon>Gordonia</taxon>
    </lineage>
</organism>
<dbReference type="PANTHER" id="PTHR30250:SF11">
    <property type="entry name" value="O-ANTIGEN TRANSPORTER-RELATED"/>
    <property type="match status" value="1"/>
</dbReference>
<feature type="transmembrane region" description="Helical" evidence="7">
    <location>
        <begin position="394"/>
        <end position="415"/>
    </location>
</feature>
<dbReference type="Proteomes" id="UP000271469">
    <property type="component" value="Chromosome"/>
</dbReference>
<keyword evidence="4 7" id="KW-1133">Transmembrane helix</keyword>
<feature type="transmembrane region" description="Helical" evidence="7">
    <location>
        <begin position="187"/>
        <end position="207"/>
    </location>
</feature>
<keyword evidence="3 7" id="KW-0812">Transmembrane</keyword>
<keyword evidence="5 7" id="KW-0472">Membrane</keyword>
<evidence type="ECO:0000313" key="8">
    <source>
        <dbReference type="EMBL" id="AZG45716.1"/>
    </source>
</evidence>
<feature type="transmembrane region" description="Helical" evidence="7">
    <location>
        <begin position="130"/>
        <end position="151"/>
    </location>
</feature>
<feature type="transmembrane region" description="Helical" evidence="7">
    <location>
        <begin position="59"/>
        <end position="77"/>
    </location>
</feature>
<feature type="compositionally biased region" description="Basic and acidic residues" evidence="6">
    <location>
        <begin position="433"/>
        <end position="447"/>
    </location>
</feature>
<feature type="transmembrane region" description="Helical" evidence="7">
    <location>
        <begin position="297"/>
        <end position="318"/>
    </location>
</feature>
<dbReference type="PANTHER" id="PTHR30250">
    <property type="entry name" value="PST FAMILY PREDICTED COLANIC ACID TRANSPORTER"/>
    <property type="match status" value="1"/>
</dbReference>
<evidence type="ECO:0000256" key="2">
    <source>
        <dbReference type="ARBA" id="ARBA00022475"/>
    </source>
</evidence>
<evidence type="ECO:0000256" key="1">
    <source>
        <dbReference type="ARBA" id="ARBA00004651"/>
    </source>
</evidence>
<sequence length="447" mass="46817">MTATRSQRSAAGGLSRLRRGGLSVDIMAIMTSSLATGALGFVFWTVAARGYTTAEVGRASAIITSATLLATLSNLSLGSLYERFLPVSGSRTRHFLGIGRTVIIVVAVLLGVGFVVLGPRDKLFESSTEAWVFPMFVLVLGIFAIQDQALIGLGMSRTVATKNISQSAAKVVLVAALIPMGSGSAVVWSWVLPAALISCWIGVRAIRRAALRASGPAVLPPRDEITQFYVGSLAMTAVGVIVPLVVPLVIVARLGPEMNAYFTVCWLLISTASVLLFATAAPFIATASEPHADLRHATLRFIGLCGGAGFLGAVALVVTAPWILSVMGPQYAAEGTTLIRLMALTLPTVAFVTIYTAIAKVERRLRLAVAVQVVFGIVVVTGIGFAVGEWGINGVAYVYLAADAAALAVLLVPGVRMIRRALGPRPAITPRDSGPDGRDHTEVIRSG</sequence>
<comment type="subcellular location">
    <subcellularLocation>
        <location evidence="1">Cell membrane</location>
        <topology evidence="1">Multi-pass membrane protein</topology>
    </subcellularLocation>
</comment>
<dbReference type="AlphaFoldDB" id="A0A3G8JKY3"/>
<feature type="transmembrane region" description="Helical" evidence="7">
    <location>
        <begin position="365"/>
        <end position="388"/>
    </location>
</feature>
<dbReference type="InterPro" id="IPR050833">
    <property type="entry name" value="Poly_Biosynth_Transport"/>
</dbReference>
<reference evidence="8 9" key="1">
    <citation type="submission" date="2018-11" db="EMBL/GenBank/DDBJ databases">
        <title>Gordonia insulae sp. nov., isolated from an island soil.</title>
        <authorList>
            <person name="Kim Y.S."/>
            <person name="Kim S.B."/>
        </authorList>
    </citation>
    <scope>NUCLEOTIDE SEQUENCE [LARGE SCALE GENOMIC DNA]</scope>
    <source>
        <strain evidence="8 9">MMS17-SY073</strain>
    </source>
</reference>
<keyword evidence="9" id="KW-1185">Reference proteome</keyword>
<dbReference type="GO" id="GO:0005886">
    <property type="term" value="C:plasma membrane"/>
    <property type="evidence" value="ECO:0007669"/>
    <property type="project" value="UniProtKB-SubCell"/>
</dbReference>
<dbReference type="EMBL" id="CP033972">
    <property type="protein sequence ID" value="AZG45716.1"/>
    <property type="molecule type" value="Genomic_DNA"/>
</dbReference>
<dbReference type="RefSeq" id="WP_197718218.1">
    <property type="nucleotide sequence ID" value="NZ_CP033972.1"/>
</dbReference>
<feature type="region of interest" description="Disordered" evidence="6">
    <location>
        <begin position="426"/>
        <end position="447"/>
    </location>
</feature>
<keyword evidence="2" id="KW-1003">Cell membrane</keyword>
<evidence type="ECO:0000256" key="4">
    <source>
        <dbReference type="ARBA" id="ARBA00022989"/>
    </source>
</evidence>
<name>A0A3G8JKY3_9ACTN</name>
<evidence type="ECO:0000256" key="7">
    <source>
        <dbReference type="SAM" id="Phobius"/>
    </source>
</evidence>
<proteinExistence type="predicted"/>
<feature type="transmembrane region" description="Helical" evidence="7">
    <location>
        <begin position="338"/>
        <end position="358"/>
    </location>
</feature>
<evidence type="ECO:0000313" key="9">
    <source>
        <dbReference type="Proteomes" id="UP000271469"/>
    </source>
</evidence>